<name>A0AAC9L978_9PSEU</name>
<organism evidence="3 4">
    <name type="scientific">Actinoalloteichus fjordicus</name>
    <dbReference type="NCBI Taxonomy" id="1612552"/>
    <lineage>
        <taxon>Bacteria</taxon>
        <taxon>Bacillati</taxon>
        <taxon>Actinomycetota</taxon>
        <taxon>Actinomycetes</taxon>
        <taxon>Pseudonocardiales</taxon>
        <taxon>Pseudonocardiaceae</taxon>
        <taxon>Actinoalloteichus</taxon>
    </lineage>
</organism>
<evidence type="ECO:0000313" key="3">
    <source>
        <dbReference type="EMBL" id="APU13498.1"/>
    </source>
</evidence>
<evidence type="ECO:0000313" key="4">
    <source>
        <dbReference type="Proteomes" id="UP000185511"/>
    </source>
</evidence>
<evidence type="ECO:0000256" key="1">
    <source>
        <dbReference type="SAM" id="MobiDB-lite"/>
    </source>
</evidence>
<feature type="signal peptide" evidence="2">
    <location>
        <begin position="1"/>
        <end position="28"/>
    </location>
</feature>
<dbReference type="EMBL" id="CP016076">
    <property type="protein sequence ID" value="APU13498.1"/>
    <property type="molecule type" value="Genomic_DNA"/>
</dbReference>
<proteinExistence type="predicted"/>
<protein>
    <recommendedName>
        <fullName evidence="5">DUF3558 domain-containing protein</fullName>
    </recommendedName>
</protein>
<evidence type="ECO:0008006" key="5">
    <source>
        <dbReference type="Google" id="ProtNLM"/>
    </source>
</evidence>
<gene>
    <name evidence="3" type="ORF">UA74_07145</name>
</gene>
<dbReference type="KEGG" id="acad:UA74_07145"/>
<accession>A0AAC9L978</accession>
<evidence type="ECO:0000256" key="2">
    <source>
        <dbReference type="SAM" id="SignalP"/>
    </source>
</evidence>
<dbReference type="Proteomes" id="UP000185511">
    <property type="component" value="Chromosome"/>
</dbReference>
<dbReference type="PROSITE" id="PS51257">
    <property type="entry name" value="PROKAR_LIPOPROTEIN"/>
    <property type="match status" value="1"/>
</dbReference>
<sequence length="342" mass="36380">MLSVRRLRRLRLALIPAVLLLAAGCAGSTDLAKVTFERTTVPAGERENVALPPPDTETDQGGGEPQTQDEAFSPAALRSVDPCGLLDEEEFAGIGEAPEALRSGYSRCGFYSSDAQGESVGLTFTVGDSVFSEAEQATQEIGGLKTHIQSVDGDGGGVCFVRVITTDGENAKSLTIQLNAKVDDVCATGKEFAEHAVELLREDPPHNAEGTGLLAGLDACETAEDDEVIGWVGEGYREYSNGLHDCTWSRGGVELEVDFNTYYDPAGSDDAEEIDLDGTTAYRVLDENVYPECDVSWAHAPFGDTIDFEVVTVSMSDILEEGVDTCALATEIAGVVKDRIPA</sequence>
<keyword evidence="4" id="KW-1185">Reference proteome</keyword>
<keyword evidence="2" id="KW-0732">Signal</keyword>
<feature type="chain" id="PRO_5042056637" description="DUF3558 domain-containing protein" evidence="2">
    <location>
        <begin position="29"/>
        <end position="342"/>
    </location>
</feature>
<dbReference type="AlphaFoldDB" id="A0AAC9L978"/>
<reference evidence="4" key="1">
    <citation type="submission" date="2016-06" db="EMBL/GenBank/DDBJ databases">
        <title>Complete genome sequence of Actinoalloteichus fjordicus DSM 46855 (=ADI127-17), type strain of the new species Actinoalloteichus fjordicus.</title>
        <authorList>
            <person name="Ruckert C."/>
            <person name="Nouioui I."/>
            <person name="Willmese J."/>
            <person name="van Wezel G."/>
            <person name="Klenk H.-P."/>
            <person name="Kalinowski J."/>
            <person name="Zotchev S.B."/>
        </authorList>
    </citation>
    <scope>NUCLEOTIDE SEQUENCE [LARGE SCALE GENOMIC DNA]</scope>
    <source>
        <strain evidence="4">ADI127-7</strain>
    </source>
</reference>
<feature type="region of interest" description="Disordered" evidence="1">
    <location>
        <begin position="43"/>
        <end position="73"/>
    </location>
</feature>